<accession>A0A4Y2QCK0</accession>
<dbReference type="Proteomes" id="UP000499080">
    <property type="component" value="Unassembled WGS sequence"/>
</dbReference>
<sequence>MHIRISSSTIVFFDYGALEAMMLLGVICTLSSVIRSHICESLSQEFNVFCTLRRNSIVFRSTVGSRNDARYGEDHHCALSSESRSIDSIDQSNCVSHYAVCLLDNDAR</sequence>
<dbReference type="EMBL" id="BGPR01013433">
    <property type="protein sequence ID" value="GBN60630.1"/>
    <property type="molecule type" value="Genomic_DNA"/>
</dbReference>
<keyword evidence="1" id="KW-1133">Transmembrane helix</keyword>
<gene>
    <name evidence="2" type="ORF">AVEN_177875_1</name>
</gene>
<evidence type="ECO:0000313" key="2">
    <source>
        <dbReference type="EMBL" id="GBN60630.1"/>
    </source>
</evidence>
<proteinExistence type="predicted"/>
<name>A0A4Y2QCK0_ARAVE</name>
<protein>
    <submittedName>
        <fullName evidence="2">Uncharacterized protein</fullName>
    </submittedName>
</protein>
<reference evidence="2 3" key="1">
    <citation type="journal article" date="2019" name="Sci. Rep.">
        <title>Orb-weaving spider Araneus ventricosus genome elucidates the spidroin gene catalogue.</title>
        <authorList>
            <person name="Kono N."/>
            <person name="Nakamura H."/>
            <person name="Ohtoshi R."/>
            <person name="Moran D.A.P."/>
            <person name="Shinohara A."/>
            <person name="Yoshida Y."/>
            <person name="Fujiwara M."/>
            <person name="Mori M."/>
            <person name="Tomita M."/>
            <person name="Arakawa K."/>
        </authorList>
    </citation>
    <scope>NUCLEOTIDE SEQUENCE [LARGE SCALE GENOMIC DNA]</scope>
</reference>
<keyword evidence="3" id="KW-1185">Reference proteome</keyword>
<organism evidence="2 3">
    <name type="scientific">Araneus ventricosus</name>
    <name type="common">Orbweaver spider</name>
    <name type="synonym">Epeira ventricosa</name>
    <dbReference type="NCBI Taxonomy" id="182803"/>
    <lineage>
        <taxon>Eukaryota</taxon>
        <taxon>Metazoa</taxon>
        <taxon>Ecdysozoa</taxon>
        <taxon>Arthropoda</taxon>
        <taxon>Chelicerata</taxon>
        <taxon>Arachnida</taxon>
        <taxon>Araneae</taxon>
        <taxon>Araneomorphae</taxon>
        <taxon>Entelegynae</taxon>
        <taxon>Araneoidea</taxon>
        <taxon>Araneidae</taxon>
        <taxon>Araneus</taxon>
    </lineage>
</organism>
<keyword evidence="1" id="KW-0472">Membrane</keyword>
<dbReference type="AlphaFoldDB" id="A0A4Y2QCK0"/>
<feature type="transmembrane region" description="Helical" evidence="1">
    <location>
        <begin position="12"/>
        <end position="34"/>
    </location>
</feature>
<evidence type="ECO:0000313" key="3">
    <source>
        <dbReference type="Proteomes" id="UP000499080"/>
    </source>
</evidence>
<evidence type="ECO:0000256" key="1">
    <source>
        <dbReference type="SAM" id="Phobius"/>
    </source>
</evidence>
<comment type="caution">
    <text evidence="2">The sequence shown here is derived from an EMBL/GenBank/DDBJ whole genome shotgun (WGS) entry which is preliminary data.</text>
</comment>
<keyword evidence="1" id="KW-0812">Transmembrane</keyword>